<organism evidence="2 3">
    <name type="scientific">Bizionia paragorgiae</name>
    <dbReference type="NCBI Taxonomy" id="283786"/>
    <lineage>
        <taxon>Bacteria</taxon>
        <taxon>Pseudomonadati</taxon>
        <taxon>Bacteroidota</taxon>
        <taxon>Flavobacteriia</taxon>
        <taxon>Flavobacteriales</taxon>
        <taxon>Flavobacteriaceae</taxon>
        <taxon>Bizionia</taxon>
    </lineage>
</organism>
<dbReference type="EMBL" id="FNQK01000012">
    <property type="protein sequence ID" value="SEA40794.1"/>
    <property type="molecule type" value="Genomic_DNA"/>
</dbReference>
<accession>A0A1H4AY87</accession>
<keyword evidence="1" id="KW-0732">Signal</keyword>
<dbReference type="AlphaFoldDB" id="A0A1H4AY87"/>
<feature type="signal peptide" evidence="1">
    <location>
        <begin position="1"/>
        <end position="20"/>
    </location>
</feature>
<evidence type="ECO:0000313" key="2">
    <source>
        <dbReference type="EMBL" id="SEA40794.1"/>
    </source>
</evidence>
<protein>
    <submittedName>
        <fullName evidence="2">Uncharacterized protein</fullName>
    </submittedName>
</protein>
<feature type="chain" id="PRO_5011524622" evidence="1">
    <location>
        <begin position="21"/>
        <end position="152"/>
    </location>
</feature>
<dbReference type="STRING" id="283786.SAMN04487990_11267"/>
<gene>
    <name evidence="2" type="ORF">SAMN04487990_11267</name>
</gene>
<dbReference type="OrthoDB" id="1373944at2"/>
<keyword evidence="3" id="KW-1185">Reference proteome</keyword>
<dbReference type="RefSeq" id="WP_092134744.1">
    <property type="nucleotide sequence ID" value="NZ_FNQK01000012.1"/>
</dbReference>
<sequence>MRKSILITAALIFGLFTAQANTPNAIPTHFNSSDLLTSDIIKEDLVEIFNWSVTTNAGVFSGTASSLESAERRVRLASEGLIVTQHIITSYFLLRSDINKPENRLYFWEVQSENSYAKGFSSSEATANRMIQLVSSGEVVYYKIVASSEINK</sequence>
<evidence type="ECO:0000256" key="1">
    <source>
        <dbReference type="SAM" id="SignalP"/>
    </source>
</evidence>
<proteinExistence type="predicted"/>
<name>A0A1H4AY87_BIZPA</name>
<dbReference type="Proteomes" id="UP000198846">
    <property type="component" value="Unassembled WGS sequence"/>
</dbReference>
<evidence type="ECO:0000313" key="3">
    <source>
        <dbReference type="Proteomes" id="UP000198846"/>
    </source>
</evidence>
<reference evidence="3" key="1">
    <citation type="submission" date="2016-10" db="EMBL/GenBank/DDBJ databases">
        <authorList>
            <person name="Varghese N."/>
            <person name="Submissions S."/>
        </authorList>
    </citation>
    <scope>NUCLEOTIDE SEQUENCE [LARGE SCALE GENOMIC DNA]</scope>
    <source>
        <strain evidence="3">DSM 23842</strain>
    </source>
</reference>